<keyword evidence="4" id="KW-1185">Reference proteome</keyword>
<evidence type="ECO:0000313" key="3">
    <source>
        <dbReference type="EMBL" id="UOE43755.1"/>
    </source>
</evidence>
<evidence type="ECO:0000256" key="2">
    <source>
        <dbReference type="SAM" id="Phobius"/>
    </source>
</evidence>
<dbReference type="Proteomes" id="UP000832097">
    <property type="component" value="Chromosome"/>
</dbReference>
<proteinExistence type="predicted"/>
<gene>
    <name evidence="3" type="ORF">MTO99_16525</name>
</gene>
<feature type="transmembrane region" description="Helical" evidence="2">
    <location>
        <begin position="185"/>
        <end position="204"/>
    </location>
</feature>
<feature type="transmembrane region" description="Helical" evidence="2">
    <location>
        <begin position="224"/>
        <end position="245"/>
    </location>
</feature>
<organism evidence="3 4">
    <name type="scientific">Agromyces larvae</name>
    <dbReference type="NCBI Taxonomy" id="2929802"/>
    <lineage>
        <taxon>Bacteria</taxon>
        <taxon>Bacillati</taxon>
        <taxon>Actinomycetota</taxon>
        <taxon>Actinomycetes</taxon>
        <taxon>Micrococcales</taxon>
        <taxon>Microbacteriaceae</taxon>
        <taxon>Agromyces</taxon>
    </lineage>
</organism>
<feature type="transmembrane region" description="Helical" evidence="2">
    <location>
        <begin position="87"/>
        <end position="110"/>
    </location>
</feature>
<evidence type="ECO:0000256" key="1">
    <source>
        <dbReference type="SAM" id="MobiDB-lite"/>
    </source>
</evidence>
<feature type="transmembrane region" description="Helical" evidence="2">
    <location>
        <begin position="281"/>
        <end position="299"/>
    </location>
</feature>
<keyword evidence="2" id="KW-0812">Transmembrane</keyword>
<feature type="transmembrane region" description="Helical" evidence="2">
    <location>
        <begin position="45"/>
        <end position="66"/>
    </location>
</feature>
<feature type="transmembrane region" description="Helical" evidence="2">
    <location>
        <begin position="251"/>
        <end position="274"/>
    </location>
</feature>
<name>A0ABY4BX39_9MICO</name>
<reference evidence="3 4" key="1">
    <citation type="submission" date="2022-03" db="EMBL/GenBank/DDBJ databases">
        <title>Mucilaginibacter sp. isolated from the gut of Protaetia brevitarsis seulensis larvae.</title>
        <authorList>
            <person name="Won M."/>
            <person name="Kim S.-J."/>
            <person name="Kwon S.-W."/>
        </authorList>
    </citation>
    <scope>NUCLEOTIDE SEQUENCE [LARGE SCALE GENOMIC DNA]</scope>
    <source>
        <strain evidence="3 4">CFWR-12</strain>
    </source>
</reference>
<accession>A0ABY4BX39</accession>
<dbReference type="EMBL" id="CP094528">
    <property type="protein sequence ID" value="UOE43755.1"/>
    <property type="molecule type" value="Genomic_DNA"/>
</dbReference>
<protein>
    <submittedName>
        <fullName evidence="3">DUF998 domain-containing protein</fullName>
    </submittedName>
</protein>
<feature type="transmembrane region" description="Helical" evidence="2">
    <location>
        <begin position="305"/>
        <end position="328"/>
    </location>
</feature>
<feature type="compositionally biased region" description="Basic residues" evidence="1">
    <location>
        <begin position="334"/>
        <end position="348"/>
    </location>
</feature>
<feature type="region of interest" description="Disordered" evidence="1">
    <location>
        <begin position="370"/>
        <end position="416"/>
    </location>
</feature>
<feature type="transmembrane region" description="Helical" evidence="2">
    <location>
        <begin position="146"/>
        <end position="165"/>
    </location>
</feature>
<keyword evidence="2" id="KW-0472">Membrane</keyword>
<sequence length="416" mass="44068">MSRPGHSLAALRRLLALLIGIGAATAFAAAPPRLLSVRTEVPIEWALPGAVGGVGIAVLLLSASASQDAVARVAASGLPTLPNRVRAISNGAVWAGIAMLAVAYTAPAFAAWPGGAPAVGLILGSGLGVLTARLHRVALAHESYRTFNLVAMLLAIGSLASMSITPTGEWWTVNFSTLGTSDDLAAAYFNVAIVVAGLGMASLAPVLSRDLAERRFAPRPSGVLVLRGLIVVIGLSLAGVGLVPIDRDPTVHNVFACAAAAAFAIATIGMAWWVRRPPKRFLVWSYASLAIEIAAMVGYDGLDLFNLTVFEIVAFSLVFAWLIAMVATTAGHPRSGRRSVRRSSRGRAARRDSVHRMTRRTVVGRQALAVRRTRPSPREHAAVRRRRIVRSRGRRTRRAPAEEPPDRRARPTGRAG</sequence>
<feature type="region of interest" description="Disordered" evidence="1">
    <location>
        <begin position="333"/>
        <end position="355"/>
    </location>
</feature>
<feature type="compositionally biased region" description="Basic residues" evidence="1">
    <location>
        <begin position="383"/>
        <end position="398"/>
    </location>
</feature>
<feature type="transmembrane region" description="Helical" evidence="2">
    <location>
        <begin position="116"/>
        <end position="134"/>
    </location>
</feature>
<keyword evidence="2" id="KW-1133">Transmembrane helix</keyword>
<evidence type="ECO:0000313" key="4">
    <source>
        <dbReference type="Proteomes" id="UP000832097"/>
    </source>
</evidence>
<dbReference type="RefSeq" id="WP_243554943.1">
    <property type="nucleotide sequence ID" value="NZ_CP094528.1"/>
</dbReference>
<feature type="compositionally biased region" description="Basic and acidic residues" evidence="1">
    <location>
        <begin position="399"/>
        <end position="409"/>
    </location>
</feature>